<comment type="subcellular location">
    <subcellularLocation>
        <location evidence="1 6">Secreted</location>
        <location evidence="1 6">Cell wall</location>
    </subcellularLocation>
</comment>
<dbReference type="OrthoDB" id="4225815at2759"/>
<evidence type="ECO:0000313" key="7">
    <source>
        <dbReference type="EMBL" id="RPD55316.1"/>
    </source>
</evidence>
<dbReference type="GO" id="GO:0009277">
    <property type="term" value="C:fungal-type cell wall"/>
    <property type="evidence" value="ECO:0007669"/>
    <property type="project" value="InterPro"/>
</dbReference>
<keyword evidence="5 6" id="KW-1015">Disulfide bond</keyword>
<keyword evidence="3 6" id="KW-0134">Cell wall</keyword>
<dbReference type="STRING" id="1328759.A0A5C2RX41"/>
<dbReference type="Pfam" id="PF01185">
    <property type="entry name" value="Hydrophobin"/>
    <property type="match status" value="1"/>
</dbReference>
<dbReference type="CDD" id="cd23507">
    <property type="entry name" value="hydrophobin_I"/>
    <property type="match status" value="1"/>
</dbReference>
<feature type="signal peptide" evidence="6">
    <location>
        <begin position="1"/>
        <end position="25"/>
    </location>
</feature>
<evidence type="ECO:0000256" key="6">
    <source>
        <dbReference type="RuleBase" id="RU365009"/>
    </source>
</evidence>
<feature type="chain" id="PRO_5023049827" description="Hydrophobin" evidence="6">
    <location>
        <begin position="26"/>
        <end position="105"/>
    </location>
</feature>
<protein>
    <recommendedName>
        <fullName evidence="6">Hydrophobin</fullName>
    </recommendedName>
</protein>
<dbReference type="Proteomes" id="UP000313359">
    <property type="component" value="Unassembled WGS sequence"/>
</dbReference>
<reference evidence="7" key="1">
    <citation type="journal article" date="2018" name="Genome Biol. Evol.">
        <title>Genomics and development of Lentinus tigrinus, a white-rot wood-decaying mushroom with dimorphic fruiting bodies.</title>
        <authorList>
            <person name="Wu B."/>
            <person name="Xu Z."/>
            <person name="Knudson A."/>
            <person name="Carlson A."/>
            <person name="Chen N."/>
            <person name="Kovaka S."/>
            <person name="LaButti K."/>
            <person name="Lipzen A."/>
            <person name="Pennachio C."/>
            <person name="Riley R."/>
            <person name="Schakwitz W."/>
            <person name="Umezawa K."/>
            <person name="Ohm R.A."/>
            <person name="Grigoriev I.V."/>
            <person name="Nagy L.G."/>
            <person name="Gibbons J."/>
            <person name="Hibbett D."/>
        </authorList>
    </citation>
    <scope>NUCLEOTIDE SEQUENCE [LARGE SCALE GENOMIC DNA]</scope>
    <source>
        <strain evidence="7">ALCF2SS1-6</strain>
    </source>
</reference>
<dbReference type="InterPro" id="IPR001338">
    <property type="entry name" value="Class_I_Hydrophobin"/>
</dbReference>
<keyword evidence="6" id="KW-0732">Signal</keyword>
<dbReference type="GO" id="GO:0005199">
    <property type="term" value="F:structural constituent of cell wall"/>
    <property type="evidence" value="ECO:0007669"/>
    <property type="project" value="InterPro"/>
</dbReference>
<gene>
    <name evidence="7" type="ORF">L227DRAFT_307718</name>
</gene>
<keyword evidence="8" id="KW-1185">Reference proteome</keyword>
<evidence type="ECO:0000256" key="4">
    <source>
        <dbReference type="ARBA" id="ARBA00022525"/>
    </source>
</evidence>
<dbReference type="SMART" id="SM00075">
    <property type="entry name" value="HYDRO"/>
    <property type="match status" value="1"/>
</dbReference>
<evidence type="ECO:0000256" key="1">
    <source>
        <dbReference type="ARBA" id="ARBA00004191"/>
    </source>
</evidence>
<organism evidence="7 8">
    <name type="scientific">Lentinus tigrinus ALCF2SS1-6</name>
    <dbReference type="NCBI Taxonomy" id="1328759"/>
    <lineage>
        <taxon>Eukaryota</taxon>
        <taxon>Fungi</taxon>
        <taxon>Dikarya</taxon>
        <taxon>Basidiomycota</taxon>
        <taxon>Agaricomycotina</taxon>
        <taxon>Agaricomycetes</taxon>
        <taxon>Polyporales</taxon>
        <taxon>Polyporaceae</taxon>
        <taxon>Lentinus</taxon>
    </lineage>
</organism>
<sequence length="105" mass="10387">MIFSRVLPLFALPLLAVATAHQARGGSEPTGVCCQSSGEASDPSIATVLKGLGISVQDVNALVGLNCSPITVIGVGSGECSGTSISCDNTQFLPAVAIGCVPISA</sequence>
<dbReference type="EMBL" id="ML122296">
    <property type="protein sequence ID" value="RPD55316.1"/>
    <property type="molecule type" value="Genomic_DNA"/>
</dbReference>
<evidence type="ECO:0000313" key="8">
    <source>
        <dbReference type="Proteomes" id="UP000313359"/>
    </source>
</evidence>
<comment type="similarity">
    <text evidence="2 6">Belongs to the fungal hydrophobin family.</text>
</comment>
<evidence type="ECO:0000256" key="5">
    <source>
        <dbReference type="ARBA" id="ARBA00023157"/>
    </source>
</evidence>
<proteinExistence type="inferred from homology"/>
<accession>A0A5C2RX41</accession>
<keyword evidence="4 6" id="KW-0964">Secreted</keyword>
<name>A0A5C2RX41_9APHY</name>
<evidence type="ECO:0000256" key="2">
    <source>
        <dbReference type="ARBA" id="ARBA00010446"/>
    </source>
</evidence>
<dbReference type="AlphaFoldDB" id="A0A5C2RX41"/>
<evidence type="ECO:0000256" key="3">
    <source>
        <dbReference type="ARBA" id="ARBA00022512"/>
    </source>
</evidence>